<evidence type="ECO:0000313" key="3">
    <source>
        <dbReference type="Proteomes" id="UP001230051"/>
    </source>
</evidence>
<dbReference type="Proteomes" id="UP001230051">
    <property type="component" value="Unassembled WGS sequence"/>
</dbReference>
<feature type="compositionally biased region" description="Basic and acidic residues" evidence="1">
    <location>
        <begin position="608"/>
        <end position="617"/>
    </location>
</feature>
<name>A0AAD8CK97_ACIOX</name>
<reference evidence="2" key="1">
    <citation type="submission" date="2022-02" db="EMBL/GenBank/DDBJ databases">
        <title>Atlantic sturgeon de novo genome assembly.</title>
        <authorList>
            <person name="Stock M."/>
            <person name="Klopp C."/>
            <person name="Guiguen Y."/>
            <person name="Cabau C."/>
            <person name="Parinello H."/>
            <person name="Santidrian Yebra-Pimentel E."/>
            <person name="Kuhl H."/>
            <person name="Dirks R.P."/>
            <person name="Guessner J."/>
            <person name="Wuertz S."/>
            <person name="Du K."/>
            <person name="Schartl M."/>
        </authorList>
    </citation>
    <scope>NUCLEOTIDE SEQUENCE</scope>
    <source>
        <strain evidence="2">STURGEONOMICS-FGT-2020</strain>
        <tissue evidence="2">Whole blood</tissue>
    </source>
</reference>
<feature type="compositionally biased region" description="Polar residues" evidence="1">
    <location>
        <begin position="248"/>
        <end position="265"/>
    </location>
</feature>
<keyword evidence="3" id="KW-1185">Reference proteome</keyword>
<feature type="region of interest" description="Disordered" evidence="1">
    <location>
        <begin position="576"/>
        <end position="647"/>
    </location>
</feature>
<dbReference type="PANTHER" id="PTHR16131:SF2">
    <property type="entry name" value="LIGAND-DEPENDENT NUCLEAR RECEPTOR-INTERACTING FACTOR 1"/>
    <property type="match status" value="1"/>
</dbReference>
<dbReference type="GO" id="GO:0042974">
    <property type="term" value="F:nuclear retinoic acid receptor binding"/>
    <property type="evidence" value="ECO:0007669"/>
    <property type="project" value="InterPro"/>
</dbReference>
<gene>
    <name evidence="2" type="primary">LRIF1</name>
    <name evidence="2" type="ORF">AOXY_G30842</name>
</gene>
<feature type="compositionally biased region" description="Polar residues" evidence="1">
    <location>
        <begin position="120"/>
        <end position="130"/>
    </location>
</feature>
<accession>A0AAD8CK97</accession>
<organism evidence="2 3">
    <name type="scientific">Acipenser oxyrinchus oxyrinchus</name>
    <dbReference type="NCBI Taxonomy" id="40147"/>
    <lineage>
        <taxon>Eukaryota</taxon>
        <taxon>Metazoa</taxon>
        <taxon>Chordata</taxon>
        <taxon>Craniata</taxon>
        <taxon>Vertebrata</taxon>
        <taxon>Euteleostomi</taxon>
        <taxon>Actinopterygii</taxon>
        <taxon>Chondrostei</taxon>
        <taxon>Acipenseriformes</taxon>
        <taxon>Acipenseridae</taxon>
        <taxon>Acipenser</taxon>
    </lineage>
</organism>
<comment type="caution">
    <text evidence="2">The sequence shown here is derived from an EMBL/GenBank/DDBJ whole genome shotgun (WGS) entry which is preliminary data.</text>
</comment>
<proteinExistence type="predicted"/>
<dbReference type="GO" id="GO:0006355">
    <property type="term" value="P:regulation of DNA-templated transcription"/>
    <property type="evidence" value="ECO:0007669"/>
    <property type="project" value="InterPro"/>
</dbReference>
<feature type="region of interest" description="Disordered" evidence="1">
    <location>
        <begin position="104"/>
        <end position="131"/>
    </location>
</feature>
<dbReference type="PANTHER" id="PTHR16131">
    <property type="entry name" value="LIGAND-DEPENDENT NUCLEAR RECEPTOR-INTERACTING FACTOR 1"/>
    <property type="match status" value="1"/>
</dbReference>
<sequence>MNNIKQISIQSIAGGMYQVLPAVGADGKNILKLIPVQKADGKYIRSVTSTNAASSYKQAVVEPARVVTPTNIRFTTTDISQSQLPILQQTSQIKYILKSPSNGPVTLNHTGRRPVEGNGTLPSTSSSVQVSPGPVLPIQNQNLVLVPTSVVNSEGTFSTLNPKHLPITLKSSVFPNGHLLQIPVNAKVKTVPASALPPVIQQKIHATSVSSGSGTPEPKTNLQTVLYVTPVNTVRMATTKATIHPSPTAESQSPNLKTTQQSVKTTPAKGPSGPSRFCSSNKQSQGKPIKWVVEEYPDSPAPYIVPVNKPNKNSMSTNICKSIEKSAENAAPPPAVFQETQSQISSGKDNALVMCNGKVFFLAKKSPELIVPPVQKQDANEAAQRVNTETSQSTDCVKHADVDFEIVSTQSQRSATSGAVVPGSARRDDTTPIIITDDADDLSSEVQEVGYSKPDVIFVSYIKPKKLPVANVEVGSVPEILTIKDDEPEKSSTGPVQGFSADVLVDKSCQRESDSQLRKRFEITSDVRICLEKIQPQMLRTTAAEEISSVASTSRCPLEGIRKLIQESNAIIRTKKSAPATVEVKVDEGKRAPQKRKSESSPPSTKKSRAESPERNCETACTTQSPITSTPEPPSLSLPTANPSTGMMETEEAVPSCSNTLGTVSQELCSPAACEQHVGKAAGTSTDQLCLVEAAGTSTDQHCLVEAAGTSTDQHCLVEAAGTSTDQHCLVEAAGTSTDQHCLVEAAGTSIDQHCLVEAAGTSTDQHCLVEAAGTSTDQHCLVEAPVEFDEVVRDEKIKRLKDMLKQQEAALELIRSKRPIDASFLKYSALSNR</sequence>
<protein>
    <submittedName>
        <fullName evidence="2">Ligand-dependent nuclear receptor-interacting factor 1</fullName>
    </submittedName>
</protein>
<dbReference type="Pfam" id="PF15741">
    <property type="entry name" value="LRIF1"/>
    <property type="match status" value="2"/>
</dbReference>
<evidence type="ECO:0000313" key="2">
    <source>
        <dbReference type="EMBL" id="KAK1152739.1"/>
    </source>
</evidence>
<dbReference type="AlphaFoldDB" id="A0AAD8CK97"/>
<dbReference type="EMBL" id="JAGXEW010000045">
    <property type="protein sequence ID" value="KAK1152739.1"/>
    <property type="molecule type" value="Genomic_DNA"/>
</dbReference>
<feature type="region of interest" description="Disordered" evidence="1">
    <location>
        <begin position="242"/>
        <end position="284"/>
    </location>
</feature>
<evidence type="ECO:0000256" key="1">
    <source>
        <dbReference type="SAM" id="MobiDB-lite"/>
    </source>
</evidence>
<keyword evidence="2" id="KW-0675">Receptor</keyword>
<dbReference type="InterPro" id="IPR026191">
    <property type="entry name" value="LRIF1"/>
</dbReference>
<feature type="compositionally biased region" description="Basic and acidic residues" evidence="1">
    <location>
        <begin position="584"/>
        <end position="599"/>
    </location>
</feature>